<feature type="transmembrane region" description="Helical" evidence="7">
    <location>
        <begin position="427"/>
        <end position="451"/>
    </location>
</feature>
<dbReference type="GO" id="GO:0005886">
    <property type="term" value="C:plasma membrane"/>
    <property type="evidence" value="ECO:0007669"/>
    <property type="project" value="UniProtKB-SubCell"/>
</dbReference>
<keyword evidence="3" id="KW-1003">Cell membrane</keyword>
<feature type="transmembrane region" description="Helical" evidence="7">
    <location>
        <begin position="397"/>
        <end position="415"/>
    </location>
</feature>
<dbReference type="PANTHER" id="PTHR30250">
    <property type="entry name" value="PST FAMILY PREDICTED COLANIC ACID TRANSPORTER"/>
    <property type="match status" value="1"/>
</dbReference>
<gene>
    <name evidence="8" type="ORF">BDZ31_001226</name>
</gene>
<feature type="transmembrane region" description="Helical" evidence="7">
    <location>
        <begin position="333"/>
        <end position="353"/>
    </location>
</feature>
<dbReference type="EMBL" id="JACHNU010000001">
    <property type="protein sequence ID" value="MBB4661653.1"/>
    <property type="molecule type" value="Genomic_DNA"/>
</dbReference>
<keyword evidence="9" id="KW-1185">Reference proteome</keyword>
<dbReference type="InterPro" id="IPR050833">
    <property type="entry name" value="Poly_Biosynth_Transport"/>
</dbReference>
<keyword evidence="6 7" id="KW-0472">Membrane</keyword>
<evidence type="ECO:0000256" key="5">
    <source>
        <dbReference type="ARBA" id="ARBA00022989"/>
    </source>
</evidence>
<evidence type="ECO:0000256" key="7">
    <source>
        <dbReference type="SAM" id="Phobius"/>
    </source>
</evidence>
<evidence type="ECO:0000256" key="3">
    <source>
        <dbReference type="ARBA" id="ARBA00022475"/>
    </source>
</evidence>
<sequence>MTDRPVAGEPEQERRSTVGTRALRGVPWTLASFGGSRLISLAATLIVARLVAPSEIGVVATALIVVYSLNLLADNGLSISLVVRETIDQPLVDTVFTCMVAMAVVLAGAAAALAGPIAAAFGEPRLASALPVLAITVVFSTITWLISNLMQREMQFRHRFYGQLVLAATYTAIAIPCAIADLGLWALVAGQVGSTAASALTLYLLYPRRLRFRWDPPRARIAFRESRAFVSQSVTSFFSENLHMIAVSGILGARAMALYSTSYRLAVMPSQALSGPVSEATFPAYAALRDDHDARARALLTATTFVLIPALAPLAALGVLAPAFVDAVLGPQWHGMALILSILCVWGALSVTAETVGWFTNATGGASFMARVNLVRLFVFAPLIFAAAALFDSLTIVGLLLVGDIAYESAMLFWNAHAKLHVSFAQVARAVAAPFAAAVALAAIALLVRLGCEAAGLGPWPELIAGSVLGVAAYGGVLLLVDRSLLERAKALASRAKGSA</sequence>
<name>A0A840IBP7_9ACTN</name>
<evidence type="ECO:0000313" key="8">
    <source>
        <dbReference type="EMBL" id="MBB4661653.1"/>
    </source>
</evidence>
<comment type="caution">
    <text evidence="8">The sequence shown here is derived from an EMBL/GenBank/DDBJ whole genome shotgun (WGS) entry which is preliminary data.</text>
</comment>
<feature type="transmembrane region" description="Helical" evidence="7">
    <location>
        <begin position="298"/>
        <end position="321"/>
    </location>
</feature>
<evidence type="ECO:0000256" key="6">
    <source>
        <dbReference type="ARBA" id="ARBA00023136"/>
    </source>
</evidence>
<accession>A0A840IBP7</accession>
<reference evidence="8 9" key="1">
    <citation type="submission" date="2020-08" db="EMBL/GenBank/DDBJ databases">
        <title>Genomic Encyclopedia of Archaeal and Bacterial Type Strains, Phase II (KMG-II): from individual species to whole genera.</title>
        <authorList>
            <person name="Goeker M."/>
        </authorList>
    </citation>
    <scope>NUCLEOTIDE SEQUENCE [LARGE SCALE GENOMIC DNA]</scope>
    <source>
        <strain evidence="8 9">DSM 23288</strain>
    </source>
</reference>
<feature type="transmembrane region" description="Helical" evidence="7">
    <location>
        <begin position="58"/>
        <end position="83"/>
    </location>
</feature>
<dbReference type="Proteomes" id="UP000585272">
    <property type="component" value="Unassembled WGS sequence"/>
</dbReference>
<evidence type="ECO:0000256" key="4">
    <source>
        <dbReference type="ARBA" id="ARBA00022692"/>
    </source>
</evidence>
<feature type="transmembrane region" description="Helical" evidence="7">
    <location>
        <begin position="185"/>
        <end position="206"/>
    </location>
</feature>
<keyword evidence="5 7" id="KW-1133">Transmembrane helix</keyword>
<keyword evidence="4 7" id="KW-0812">Transmembrane</keyword>
<evidence type="ECO:0000256" key="1">
    <source>
        <dbReference type="ARBA" id="ARBA00004651"/>
    </source>
</evidence>
<feature type="transmembrane region" description="Helical" evidence="7">
    <location>
        <begin position="160"/>
        <end position="179"/>
    </location>
</feature>
<evidence type="ECO:0000256" key="2">
    <source>
        <dbReference type="ARBA" id="ARBA00007430"/>
    </source>
</evidence>
<feature type="transmembrane region" description="Helical" evidence="7">
    <location>
        <begin position="95"/>
        <end position="121"/>
    </location>
</feature>
<feature type="transmembrane region" description="Helical" evidence="7">
    <location>
        <begin position="463"/>
        <end position="481"/>
    </location>
</feature>
<dbReference type="AlphaFoldDB" id="A0A840IBP7"/>
<protein>
    <submittedName>
        <fullName evidence="8">PST family polysaccharide transporter</fullName>
    </submittedName>
</protein>
<feature type="transmembrane region" description="Helical" evidence="7">
    <location>
        <begin position="127"/>
        <end position="148"/>
    </location>
</feature>
<dbReference type="Pfam" id="PF13440">
    <property type="entry name" value="Polysacc_synt_3"/>
    <property type="match status" value="1"/>
</dbReference>
<feature type="transmembrane region" description="Helical" evidence="7">
    <location>
        <begin position="374"/>
        <end position="391"/>
    </location>
</feature>
<comment type="subcellular location">
    <subcellularLocation>
        <location evidence="1">Cell membrane</location>
        <topology evidence="1">Multi-pass membrane protein</topology>
    </subcellularLocation>
</comment>
<comment type="similarity">
    <text evidence="2">Belongs to the polysaccharide synthase family.</text>
</comment>
<feature type="transmembrane region" description="Helical" evidence="7">
    <location>
        <begin position="30"/>
        <end position="52"/>
    </location>
</feature>
<proteinExistence type="inferred from homology"/>
<dbReference type="PANTHER" id="PTHR30250:SF10">
    <property type="entry name" value="LIPOPOLYSACCHARIDE BIOSYNTHESIS PROTEIN WZXC"/>
    <property type="match status" value="1"/>
</dbReference>
<dbReference type="RefSeq" id="WP_183339989.1">
    <property type="nucleotide sequence ID" value="NZ_JACHNU010000001.1"/>
</dbReference>
<organism evidence="8 9">
    <name type="scientific">Conexibacter arvalis</name>
    <dbReference type="NCBI Taxonomy" id="912552"/>
    <lineage>
        <taxon>Bacteria</taxon>
        <taxon>Bacillati</taxon>
        <taxon>Actinomycetota</taxon>
        <taxon>Thermoleophilia</taxon>
        <taxon>Solirubrobacterales</taxon>
        <taxon>Conexibacteraceae</taxon>
        <taxon>Conexibacter</taxon>
    </lineage>
</organism>
<evidence type="ECO:0000313" key="9">
    <source>
        <dbReference type="Proteomes" id="UP000585272"/>
    </source>
</evidence>